<accession>A0A7X1B577</accession>
<evidence type="ECO:0000256" key="2">
    <source>
        <dbReference type="PROSITE-ProRule" id="PRU00169"/>
    </source>
</evidence>
<dbReference type="Pfam" id="PF00072">
    <property type="entry name" value="Response_reg"/>
    <property type="match status" value="1"/>
</dbReference>
<dbReference type="EMBL" id="JACHVC010000007">
    <property type="protein sequence ID" value="MBC2605762.1"/>
    <property type="molecule type" value="Genomic_DNA"/>
</dbReference>
<dbReference type="InterPro" id="IPR011006">
    <property type="entry name" value="CheY-like_superfamily"/>
</dbReference>
<dbReference type="InterPro" id="IPR001789">
    <property type="entry name" value="Sig_transdc_resp-reg_receiver"/>
</dbReference>
<evidence type="ECO:0000313" key="5">
    <source>
        <dbReference type="Proteomes" id="UP000526501"/>
    </source>
</evidence>
<dbReference type="SMART" id="SM00448">
    <property type="entry name" value="REC"/>
    <property type="match status" value="1"/>
</dbReference>
<dbReference type="Proteomes" id="UP000526501">
    <property type="component" value="Unassembled WGS sequence"/>
</dbReference>
<keyword evidence="5" id="KW-1185">Reference proteome</keyword>
<dbReference type="SUPFAM" id="SSF52172">
    <property type="entry name" value="CheY-like"/>
    <property type="match status" value="1"/>
</dbReference>
<dbReference type="Gene3D" id="3.40.50.2300">
    <property type="match status" value="1"/>
</dbReference>
<name>A0A7X1B577_9BACT</name>
<dbReference type="RefSeq" id="WP_185659656.1">
    <property type="nucleotide sequence ID" value="NZ_CAWPOO010000007.1"/>
</dbReference>
<evidence type="ECO:0000256" key="1">
    <source>
        <dbReference type="ARBA" id="ARBA00022553"/>
    </source>
</evidence>
<proteinExistence type="predicted"/>
<dbReference type="PANTHER" id="PTHR44591">
    <property type="entry name" value="STRESS RESPONSE REGULATOR PROTEIN 1"/>
    <property type="match status" value="1"/>
</dbReference>
<dbReference type="AlphaFoldDB" id="A0A7X1B577"/>
<dbReference type="PROSITE" id="PS50110">
    <property type="entry name" value="RESPONSE_REGULATORY"/>
    <property type="match status" value="1"/>
</dbReference>
<reference evidence="4 5" key="1">
    <citation type="submission" date="2020-07" db="EMBL/GenBank/DDBJ databases">
        <authorList>
            <person name="Feng X."/>
        </authorList>
    </citation>
    <scope>NUCLEOTIDE SEQUENCE [LARGE SCALE GENOMIC DNA]</scope>
    <source>
        <strain evidence="4 5">JCM23202</strain>
    </source>
</reference>
<evidence type="ECO:0000313" key="4">
    <source>
        <dbReference type="EMBL" id="MBC2605762.1"/>
    </source>
</evidence>
<dbReference type="GO" id="GO:0000160">
    <property type="term" value="P:phosphorelay signal transduction system"/>
    <property type="evidence" value="ECO:0007669"/>
    <property type="project" value="InterPro"/>
</dbReference>
<evidence type="ECO:0000259" key="3">
    <source>
        <dbReference type="PROSITE" id="PS50110"/>
    </source>
</evidence>
<gene>
    <name evidence="4" type="ORF">H5P27_06880</name>
</gene>
<organism evidence="4 5">
    <name type="scientific">Pelagicoccus albus</name>
    <dbReference type="NCBI Taxonomy" id="415222"/>
    <lineage>
        <taxon>Bacteria</taxon>
        <taxon>Pseudomonadati</taxon>
        <taxon>Verrucomicrobiota</taxon>
        <taxon>Opitutia</taxon>
        <taxon>Puniceicoccales</taxon>
        <taxon>Pelagicoccaceae</taxon>
        <taxon>Pelagicoccus</taxon>
    </lineage>
</organism>
<dbReference type="PANTHER" id="PTHR44591:SF23">
    <property type="entry name" value="CHEY SUBFAMILY"/>
    <property type="match status" value="1"/>
</dbReference>
<feature type="modified residue" description="4-aspartylphosphate" evidence="2">
    <location>
        <position position="55"/>
    </location>
</feature>
<dbReference type="InterPro" id="IPR050595">
    <property type="entry name" value="Bact_response_regulator"/>
</dbReference>
<comment type="caution">
    <text evidence="4">The sequence shown here is derived from an EMBL/GenBank/DDBJ whole genome shotgun (WGS) entry which is preliminary data.</text>
</comment>
<keyword evidence="1 2" id="KW-0597">Phosphoprotein</keyword>
<protein>
    <submittedName>
        <fullName evidence="4">Response regulator</fullName>
    </submittedName>
</protein>
<sequence length="131" mass="14458">MNDTKKILLLEDDKSSARLVTSFLESRGYEMTESHEGRDAIESALHQKPDLMIVDVLLPDMHGSEAVKQICSKDTHKDLKVLFVTSLLSNKTKPEEEVSITVSGRKYPALAKPIVPGVLEKAVSRILAGNN</sequence>
<feature type="domain" description="Response regulatory" evidence="3">
    <location>
        <begin position="6"/>
        <end position="127"/>
    </location>
</feature>